<name>A0A015JC13_RHIIW</name>
<organism evidence="1 2">
    <name type="scientific">Rhizophagus irregularis (strain DAOM 197198w)</name>
    <name type="common">Glomus intraradices</name>
    <dbReference type="NCBI Taxonomy" id="1432141"/>
    <lineage>
        <taxon>Eukaryota</taxon>
        <taxon>Fungi</taxon>
        <taxon>Fungi incertae sedis</taxon>
        <taxon>Mucoromycota</taxon>
        <taxon>Glomeromycotina</taxon>
        <taxon>Glomeromycetes</taxon>
        <taxon>Glomerales</taxon>
        <taxon>Glomeraceae</taxon>
        <taxon>Rhizophagus</taxon>
    </lineage>
</organism>
<dbReference type="Proteomes" id="UP000022910">
    <property type="component" value="Unassembled WGS sequence"/>
</dbReference>
<dbReference type="AlphaFoldDB" id="A0A015JC13"/>
<dbReference type="OrthoDB" id="2471765at2759"/>
<keyword evidence="2" id="KW-1185">Reference proteome</keyword>
<reference evidence="1 2" key="1">
    <citation type="submission" date="2014-02" db="EMBL/GenBank/DDBJ databases">
        <title>Single nucleus genome sequencing reveals high similarity among nuclei of an endomycorrhizal fungus.</title>
        <authorList>
            <person name="Lin K."/>
            <person name="Geurts R."/>
            <person name="Zhang Z."/>
            <person name="Limpens E."/>
            <person name="Saunders D.G."/>
            <person name="Mu D."/>
            <person name="Pang E."/>
            <person name="Cao H."/>
            <person name="Cha H."/>
            <person name="Lin T."/>
            <person name="Zhou Q."/>
            <person name="Shang Y."/>
            <person name="Li Y."/>
            <person name="Ivanov S."/>
            <person name="Sharma T."/>
            <person name="Velzen R.V."/>
            <person name="Ruijter N.D."/>
            <person name="Aanen D.K."/>
            <person name="Win J."/>
            <person name="Kamoun S."/>
            <person name="Bisseling T."/>
            <person name="Huang S."/>
        </authorList>
    </citation>
    <scope>NUCLEOTIDE SEQUENCE [LARGE SCALE GENOMIC DNA]</scope>
    <source>
        <strain evidence="2">DAOM197198w</strain>
    </source>
</reference>
<sequence>MSHSKIKKIYKQKGSLFMKNLLHGGMKTIQIVKSKLILLRNGHIAKMKILQAIMSTGVSMEIEIRVS</sequence>
<gene>
    <name evidence="1" type="ORF">RirG_252770</name>
</gene>
<comment type="caution">
    <text evidence="1">The sequence shown here is derived from an EMBL/GenBank/DDBJ whole genome shotgun (WGS) entry which is preliminary data.</text>
</comment>
<dbReference type="HOGENOM" id="CLU_2813778_0_0_1"/>
<protein>
    <submittedName>
        <fullName evidence="1">Uncharacterized protein</fullName>
    </submittedName>
</protein>
<accession>A0A015JC13</accession>
<evidence type="ECO:0000313" key="1">
    <source>
        <dbReference type="EMBL" id="EXX52459.1"/>
    </source>
</evidence>
<proteinExistence type="predicted"/>
<dbReference type="EMBL" id="JEMT01029291">
    <property type="protein sequence ID" value="EXX52459.1"/>
    <property type="molecule type" value="Genomic_DNA"/>
</dbReference>
<evidence type="ECO:0000313" key="2">
    <source>
        <dbReference type="Proteomes" id="UP000022910"/>
    </source>
</evidence>